<evidence type="ECO:0000256" key="3">
    <source>
        <dbReference type="ARBA" id="ARBA00023163"/>
    </source>
</evidence>
<evidence type="ECO:0000256" key="4">
    <source>
        <dbReference type="ARBA" id="ARBA00023242"/>
    </source>
</evidence>
<dbReference type="InterPro" id="IPR004826">
    <property type="entry name" value="bZIP_Maf"/>
</dbReference>
<dbReference type="InterPro" id="IPR046347">
    <property type="entry name" value="bZIP_sf"/>
</dbReference>
<keyword evidence="3" id="KW-0804">Transcription</keyword>
<dbReference type="EMBL" id="JASSZA010000020">
    <property type="protein sequence ID" value="KAK2086513.1"/>
    <property type="molecule type" value="Genomic_DNA"/>
</dbReference>
<keyword evidence="8" id="KW-1185">Reference proteome</keyword>
<dbReference type="PANTHER" id="PTHR23351">
    <property type="entry name" value="FOS TRANSCRIPTION FACTOR-RELATED"/>
    <property type="match status" value="1"/>
</dbReference>
<name>A0ABQ9TQ46_SAGOE</name>
<gene>
    <name evidence="7" type="ORF">P7K49_035938</name>
</gene>
<evidence type="ECO:0000313" key="7">
    <source>
        <dbReference type="EMBL" id="KAK2086513.1"/>
    </source>
</evidence>
<proteinExistence type="predicted"/>
<organism evidence="7 8">
    <name type="scientific">Saguinus oedipus</name>
    <name type="common">Cotton-top tamarin</name>
    <name type="synonym">Oedipomidas oedipus</name>
    <dbReference type="NCBI Taxonomy" id="9490"/>
    <lineage>
        <taxon>Eukaryota</taxon>
        <taxon>Metazoa</taxon>
        <taxon>Chordata</taxon>
        <taxon>Craniata</taxon>
        <taxon>Vertebrata</taxon>
        <taxon>Euteleostomi</taxon>
        <taxon>Mammalia</taxon>
        <taxon>Eutheria</taxon>
        <taxon>Euarchontoglires</taxon>
        <taxon>Primates</taxon>
        <taxon>Haplorrhini</taxon>
        <taxon>Platyrrhini</taxon>
        <taxon>Cebidae</taxon>
        <taxon>Callitrichinae</taxon>
        <taxon>Saguinus</taxon>
    </lineage>
</organism>
<evidence type="ECO:0000256" key="1">
    <source>
        <dbReference type="ARBA" id="ARBA00023015"/>
    </source>
</evidence>
<comment type="caution">
    <text evidence="7">The sequence shown here is derived from an EMBL/GenBank/DDBJ whole genome shotgun (WGS) entry which is preliminary data.</text>
</comment>
<dbReference type="SUPFAM" id="SSF57959">
    <property type="entry name" value="Leucine zipper domain"/>
    <property type="match status" value="1"/>
</dbReference>
<evidence type="ECO:0000256" key="2">
    <source>
        <dbReference type="ARBA" id="ARBA00023125"/>
    </source>
</evidence>
<feature type="region of interest" description="Disordered" evidence="5">
    <location>
        <begin position="1"/>
        <end position="37"/>
    </location>
</feature>
<dbReference type="PROSITE" id="PS50217">
    <property type="entry name" value="BZIP"/>
    <property type="match status" value="1"/>
</dbReference>
<evidence type="ECO:0000256" key="5">
    <source>
        <dbReference type="SAM" id="MobiDB-lite"/>
    </source>
</evidence>
<dbReference type="Gene3D" id="1.20.5.170">
    <property type="match status" value="1"/>
</dbReference>
<protein>
    <recommendedName>
        <fullName evidence="6">BZIP domain-containing protein</fullName>
    </recommendedName>
</protein>
<feature type="compositionally biased region" description="Basic and acidic residues" evidence="5">
    <location>
        <begin position="1"/>
        <end position="13"/>
    </location>
</feature>
<dbReference type="InterPro" id="IPR004827">
    <property type="entry name" value="bZIP"/>
</dbReference>
<dbReference type="InterPro" id="IPR000837">
    <property type="entry name" value="AP-1"/>
</dbReference>
<accession>A0ABQ9TQ46</accession>
<feature type="domain" description="BZIP" evidence="6">
    <location>
        <begin position="10"/>
        <end position="40"/>
    </location>
</feature>
<dbReference type="Pfam" id="PF03131">
    <property type="entry name" value="bZIP_Maf"/>
    <property type="match status" value="1"/>
</dbReference>
<keyword evidence="2" id="KW-0238">DNA-binding</keyword>
<reference evidence="7 8" key="1">
    <citation type="submission" date="2023-05" db="EMBL/GenBank/DDBJ databases">
        <title>B98-5 Cell Line De Novo Hybrid Assembly: An Optical Mapping Approach.</title>
        <authorList>
            <person name="Kananen K."/>
            <person name="Auerbach J.A."/>
            <person name="Kautto E."/>
            <person name="Blachly J.S."/>
        </authorList>
    </citation>
    <scope>NUCLEOTIDE SEQUENCE [LARGE SCALE GENOMIC DNA]</scope>
    <source>
        <strain evidence="7">B95-8</strain>
        <tissue evidence="7">Cell line</tissue>
    </source>
</reference>
<evidence type="ECO:0000313" key="8">
    <source>
        <dbReference type="Proteomes" id="UP001266305"/>
    </source>
</evidence>
<dbReference type="PANTHER" id="PTHR23351:SF13">
    <property type="entry name" value="BASIC LEUCINE ZIPPER TRANSCRIPTIONAL FACTOR ATF-LIKE 3"/>
    <property type="match status" value="1"/>
</dbReference>
<sequence length="145" mass="16520">MGQRRSPEDDDRKVRRREKNRVAAQRSRKKQTQKADKLHEVRPWWGSHLRATQPLPLHRSGDDVTVLLITMSAALISNFCRVLPAHCKSGLNMYPEDKILDKIFHGTRLTSFQEGMVAVGIYVRHGQQLVAGHWMTTSTIGGLHT</sequence>
<keyword evidence="4" id="KW-0539">Nucleus</keyword>
<dbReference type="Proteomes" id="UP001266305">
    <property type="component" value="Unassembled WGS sequence"/>
</dbReference>
<keyword evidence="1" id="KW-0805">Transcription regulation</keyword>
<dbReference type="PROSITE" id="PS00036">
    <property type="entry name" value="BZIP_BASIC"/>
    <property type="match status" value="1"/>
</dbReference>
<evidence type="ECO:0000259" key="6">
    <source>
        <dbReference type="PROSITE" id="PS50217"/>
    </source>
</evidence>